<reference evidence="7 8" key="2">
    <citation type="submission" date="2015-07" db="EMBL/GenBank/DDBJ databases">
        <title>Genome sequence of Levilinea saccharolytica DSM 16555.</title>
        <authorList>
            <person name="Hemp J."/>
            <person name="Ward L.M."/>
            <person name="Pace L.A."/>
            <person name="Fischer W.W."/>
        </authorList>
    </citation>
    <scope>NUCLEOTIDE SEQUENCE [LARGE SCALE GENOMIC DNA]</scope>
    <source>
        <strain evidence="7 8">KIBI-1</strain>
    </source>
</reference>
<evidence type="ECO:0000313" key="7">
    <source>
        <dbReference type="EMBL" id="KPL80951.1"/>
    </source>
</evidence>
<dbReference type="EMBL" id="DF967975">
    <property type="protein sequence ID" value="GAP19261.1"/>
    <property type="molecule type" value="Genomic_DNA"/>
</dbReference>
<feature type="transmembrane region" description="Helical" evidence="5">
    <location>
        <begin position="97"/>
        <end position="123"/>
    </location>
</feature>
<comment type="subcellular location">
    <subcellularLocation>
        <location evidence="1">Membrane</location>
        <topology evidence="1">Multi-pass membrane protein</topology>
    </subcellularLocation>
</comment>
<keyword evidence="2 5" id="KW-0812">Transmembrane</keyword>
<dbReference type="Proteomes" id="UP000050501">
    <property type="component" value="Unassembled WGS sequence"/>
</dbReference>
<keyword evidence="3 5" id="KW-1133">Transmembrane helix</keyword>
<dbReference type="AlphaFoldDB" id="A0A0M8JPL4"/>
<gene>
    <name evidence="7" type="ORF">ADN01_10735</name>
    <name evidence="6" type="ORF">LSAC_03162</name>
</gene>
<feature type="transmembrane region" description="Helical" evidence="5">
    <location>
        <begin position="243"/>
        <end position="264"/>
    </location>
</feature>
<dbReference type="OrthoDB" id="9808930at2"/>
<feature type="transmembrane region" description="Helical" evidence="5">
    <location>
        <begin position="21"/>
        <end position="40"/>
    </location>
</feature>
<evidence type="ECO:0000256" key="5">
    <source>
        <dbReference type="SAM" id="Phobius"/>
    </source>
</evidence>
<evidence type="ECO:0000256" key="4">
    <source>
        <dbReference type="ARBA" id="ARBA00023136"/>
    </source>
</evidence>
<dbReference type="EMBL" id="LGCM01000038">
    <property type="protein sequence ID" value="KPL80951.1"/>
    <property type="molecule type" value="Genomic_DNA"/>
</dbReference>
<dbReference type="InterPro" id="IPR019109">
    <property type="entry name" value="MamF_MmsF"/>
</dbReference>
<dbReference type="RefSeq" id="WP_062419552.1">
    <property type="nucleotide sequence ID" value="NZ_BBXZ01000171.1"/>
</dbReference>
<accession>A0A0M8JPL4</accession>
<evidence type="ECO:0000256" key="2">
    <source>
        <dbReference type="ARBA" id="ARBA00022692"/>
    </source>
</evidence>
<evidence type="ECO:0000313" key="6">
    <source>
        <dbReference type="EMBL" id="GAP19261.1"/>
    </source>
</evidence>
<feature type="transmembrane region" description="Helical" evidence="5">
    <location>
        <begin position="194"/>
        <end position="223"/>
    </location>
</feature>
<evidence type="ECO:0000313" key="8">
    <source>
        <dbReference type="Proteomes" id="UP000050501"/>
    </source>
</evidence>
<proteinExistence type="predicted"/>
<keyword evidence="4 5" id="KW-0472">Membrane</keyword>
<evidence type="ECO:0000256" key="1">
    <source>
        <dbReference type="ARBA" id="ARBA00004141"/>
    </source>
</evidence>
<evidence type="ECO:0000256" key="3">
    <source>
        <dbReference type="ARBA" id="ARBA00022989"/>
    </source>
</evidence>
<organism evidence="6">
    <name type="scientific">Levilinea saccharolytica</name>
    <dbReference type="NCBI Taxonomy" id="229921"/>
    <lineage>
        <taxon>Bacteria</taxon>
        <taxon>Bacillati</taxon>
        <taxon>Chloroflexota</taxon>
        <taxon>Anaerolineae</taxon>
        <taxon>Anaerolineales</taxon>
        <taxon>Anaerolineaceae</taxon>
        <taxon>Levilinea</taxon>
    </lineage>
</organism>
<dbReference type="STRING" id="229921.ADN01_10735"/>
<feature type="transmembrane region" description="Helical" evidence="5">
    <location>
        <begin position="60"/>
        <end position="85"/>
    </location>
</feature>
<name>A0A0M8JPL4_9CHLR</name>
<reference evidence="6" key="1">
    <citation type="journal article" date="2015" name="Genome Announc.">
        <title>Draft Genome Sequences of Anaerolinea thermolimosa IMO-1, Bellilinea caldifistulae GOMI-1, Leptolinea tardivitalis YMTK-2, Levilinea saccharolytica KIBI-1, Longilinea arvoryzae KOME-1, Previously Described as Members of the Class Anaerolineae (Chloroflexi).</title>
        <authorList>
            <person name="Matsuura N."/>
            <person name="Tourlousse M.D."/>
            <person name="Ohashi A."/>
            <person name="Hugenholtz P."/>
            <person name="Sekiguchi Y."/>
        </authorList>
    </citation>
    <scope>NUCLEOTIDE SEQUENCE</scope>
    <source>
        <strain evidence="6">KIBI-1</strain>
    </source>
</reference>
<protein>
    <submittedName>
        <fullName evidence="6">Uncharacterized protein conserved in bacteria</fullName>
    </submittedName>
</protein>
<dbReference type="Pfam" id="PF09685">
    <property type="entry name" value="MamF_MmsF"/>
    <property type="match status" value="2"/>
</dbReference>
<sequence>MDATPQVPTSQERAAAAVSHLAVLFTGPGLLAPLLVWNGMRGKSRFASFQALQALGFQTLQGLVTALVLLVFVAVGGVWFAVITLTAPEQISTTGLYALGIPLGLAGVLMLAYTLLGVAAGAACALGKEFRYPWLGARLTAFLRPAEGWDEDHEDRWVAANAHLSVMVPFYGLLVPLLAWAFQKERRWLRFHALQALIYQLAGLVISAALLAAQIAAVAFPLLLILPESGVLSDLSAATYRMALIPFFIVVGLVALAILVYPIYGTLPLVAAYRLVRGGDYHYPWIGKRIHARILSSDPNSDE</sequence>
<keyword evidence="8" id="KW-1185">Reference proteome</keyword>
<feature type="transmembrane region" description="Helical" evidence="5">
    <location>
        <begin position="162"/>
        <end position="182"/>
    </location>
</feature>